<name>A0A212EYK3_DANPL</name>
<evidence type="ECO:0000313" key="3">
    <source>
        <dbReference type="Proteomes" id="UP000007151"/>
    </source>
</evidence>
<dbReference type="InParanoid" id="A0A212EYK3"/>
<keyword evidence="1" id="KW-0732">Signal</keyword>
<protein>
    <submittedName>
        <fullName evidence="2">Uncharacterized protein</fullName>
    </submittedName>
</protein>
<organism evidence="2 3">
    <name type="scientific">Danaus plexippus plexippus</name>
    <dbReference type="NCBI Taxonomy" id="278856"/>
    <lineage>
        <taxon>Eukaryota</taxon>
        <taxon>Metazoa</taxon>
        <taxon>Ecdysozoa</taxon>
        <taxon>Arthropoda</taxon>
        <taxon>Hexapoda</taxon>
        <taxon>Insecta</taxon>
        <taxon>Pterygota</taxon>
        <taxon>Neoptera</taxon>
        <taxon>Endopterygota</taxon>
        <taxon>Lepidoptera</taxon>
        <taxon>Glossata</taxon>
        <taxon>Ditrysia</taxon>
        <taxon>Papilionoidea</taxon>
        <taxon>Nymphalidae</taxon>
        <taxon>Danainae</taxon>
        <taxon>Danaini</taxon>
        <taxon>Danaina</taxon>
        <taxon>Danaus</taxon>
        <taxon>Danaus</taxon>
    </lineage>
</organism>
<proteinExistence type="predicted"/>
<comment type="caution">
    <text evidence="2">The sequence shown here is derived from an EMBL/GenBank/DDBJ whole genome shotgun (WGS) entry which is preliminary data.</text>
</comment>
<keyword evidence="3" id="KW-1185">Reference proteome</keyword>
<dbReference type="EMBL" id="AGBW02011528">
    <property type="protein sequence ID" value="OWR46524.1"/>
    <property type="molecule type" value="Genomic_DNA"/>
</dbReference>
<dbReference type="AlphaFoldDB" id="A0A212EYK3"/>
<dbReference type="KEGG" id="dpl:KGM_214651"/>
<accession>A0A212EYK3</accession>
<feature type="signal peptide" evidence="1">
    <location>
        <begin position="1"/>
        <end position="23"/>
    </location>
</feature>
<gene>
    <name evidence="2" type="ORF">KGM_214651</name>
</gene>
<dbReference type="Proteomes" id="UP000007151">
    <property type="component" value="Unassembled WGS sequence"/>
</dbReference>
<evidence type="ECO:0000313" key="2">
    <source>
        <dbReference type="EMBL" id="OWR46524.1"/>
    </source>
</evidence>
<evidence type="ECO:0000256" key="1">
    <source>
        <dbReference type="SAM" id="SignalP"/>
    </source>
</evidence>
<feature type="chain" id="PRO_5013324349" evidence="1">
    <location>
        <begin position="24"/>
        <end position="87"/>
    </location>
</feature>
<reference evidence="2 3" key="1">
    <citation type="journal article" date="2011" name="Cell">
        <title>The monarch butterfly genome yields insights into long-distance migration.</title>
        <authorList>
            <person name="Zhan S."/>
            <person name="Merlin C."/>
            <person name="Boore J.L."/>
            <person name="Reppert S.M."/>
        </authorList>
    </citation>
    <scope>NUCLEOTIDE SEQUENCE [LARGE SCALE GENOMIC DNA]</scope>
    <source>
        <strain evidence="2">F-2</strain>
    </source>
</reference>
<sequence>MKTIISFVFAMLVALLMAQSVVSEQNQKPDVFDIQYPEVFRNVADKADSDVMSAARSCTNHICHRLCVALYYRTGRCISSTVCRCTR</sequence>